<proteinExistence type="inferred from homology"/>
<feature type="transmembrane region" description="Helical" evidence="6">
    <location>
        <begin position="195"/>
        <end position="216"/>
    </location>
</feature>
<comment type="caution">
    <text evidence="7">The sequence shown here is derived from an EMBL/GenBank/DDBJ whole genome shotgun (WGS) entry which is preliminary data.</text>
</comment>
<dbReference type="Pfam" id="PF01554">
    <property type="entry name" value="MatE"/>
    <property type="match status" value="2"/>
</dbReference>
<feature type="transmembrane region" description="Helical" evidence="6">
    <location>
        <begin position="130"/>
        <end position="150"/>
    </location>
</feature>
<organism evidence="7 8">
    <name type="scientific">Buddleja alternifolia</name>
    <dbReference type="NCBI Taxonomy" id="168488"/>
    <lineage>
        <taxon>Eukaryota</taxon>
        <taxon>Viridiplantae</taxon>
        <taxon>Streptophyta</taxon>
        <taxon>Embryophyta</taxon>
        <taxon>Tracheophyta</taxon>
        <taxon>Spermatophyta</taxon>
        <taxon>Magnoliopsida</taxon>
        <taxon>eudicotyledons</taxon>
        <taxon>Gunneridae</taxon>
        <taxon>Pentapetalae</taxon>
        <taxon>asterids</taxon>
        <taxon>lamiids</taxon>
        <taxon>Lamiales</taxon>
        <taxon>Scrophulariaceae</taxon>
        <taxon>Buddlejeae</taxon>
        <taxon>Buddleja</taxon>
    </lineage>
</organism>
<comment type="similarity">
    <text evidence="2 6">Belongs to the multi antimicrobial extrusion (MATE) (TC 2.A.66.1) family.</text>
</comment>
<feature type="transmembrane region" description="Helical" evidence="6">
    <location>
        <begin position="406"/>
        <end position="430"/>
    </location>
</feature>
<feature type="transmembrane region" description="Helical" evidence="6">
    <location>
        <begin position="305"/>
        <end position="325"/>
    </location>
</feature>
<sequence>MRGEECSDPLINPSDEIRSDYVYRDRTNNDEVEGCFCSEGFIEEGKKQLGLAVPLVAVSILQYCLQVISVMFVGHLGELPLSSASMATSFASVTGFSVLLGMGSALETLCGQAYGAKQYHMLGVYTQRAIFILLALTIPLAFIWYQTTFILVTLGQDHDISAGAGDYNRWMIPGLFAYGVLQCLVRLLQAQNNVVPMMITSGITVIFHVFMCWLFLFKFGLGNRGAALANAVSYWINMLLLALYVKFSQSCAKTFTGFSREAFSDVLGFMRLAIPSAIMICFEYWSFEMVVLLSGLLPNPRLETSVLSISLNTCWMVYMISVGLGGAVSTRVSNELGAGNPQRARLAVCVAAVIATSEGLIVGTTTILVRRLWGKLYSNEDEVIEYVAKIMPLLALSDFLDGFQCVLSVINLGAFYVVGIPCAVLLAFFFHVGGMGLWIGIICGLCVQAVALVIINLCTNWDEQVMKAVGRVQETEALQ</sequence>
<evidence type="ECO:0000256" key="6">
    <source>
        <dbReference type="RuleBase" id="RU004914"/>
    </source>
</evidence>
<dbReference type="InterPro" id="IPR002528">
    <property type="entry name" value="MATE_fam"/>
</dbReference>
<dbReference type="NCBIfam" id="TIGR00797">
    <property type="entry name" value="matE"/>
    <property type="match status" value="1"/>
</dbReference>
<evidence type="ECO:0000313" key="8">
    <source>
        <dbReference type="Proteomes" id="UP000826271"/>
    </source>
</evidence>
<dbReference type="InterPro" id="IPR045069">
    <property type="entry name" value="MATE_euk"/>
</dbReference>
<keyword evidence="3 6" id="KW-0812">Transmembrane</keyword>
<accession>A0AAV6XRA3</accession>
<dbReference type="Proteomes" id="UP000826271">
    <property type="component" value="Unassembled WGS sequence"/>
</dbReference>
<dbReference type="GO" id="GO:1990961">
    <property type="term" value="P:xenobiotic detoxification by transmembrane export across the plasma membrane"/>
    <property type="evidence" value="ECO:0007669"/>
    <property type="project" value="InterPro"/>
</dbReference>
<protein>
    <recommendedName>
        <fullName evidence="6">Protein DETOXIFICATION</fullName>
    </recommendedName>
    <alternativeName>
        <fullName evidence="6">Multidrug and toxic compound extrusion protein</fullName>
    </alternativeName>
</protein>
<feature type="transmembrane region" description="Helical" evidence="6">
    <location>
        <begin position="437"/>
        <end position="457"/>
    </location>
</feature>
<evidence type="ECO:0000313" key="7">
    <source>
        <dbReference type="EMBL" id="KAG8382834.1"/>
    </source>
</evidence>
<evidence type="ECO:0000256" key="1">
    <source>
        <dbReference type="ARBA" id="ARBA00004141"/>
    </source>
</evidence>
<feature type="transmembrane region" description="Helical" evidence="6">
    <location>
        <begin position="51"/>
        <end position="74"/>
    </location>
</feature>
<gene>
    <name evidence="7" type="ORF">BUALT_Bualt05G0119600</name>
</gene>
<evidence type="ECO:0000256" key="4">
    <source>
        <dbReference type="ARBA" id="ARBA00022989"/>
    </source>
</evidence>
<comment type="subcellular location">
    <subcellularLocation>
        <location evidence="1">Membrane</location>
        <topology evidence="1">Multi-pass membrane protein</topology>
    </subcellularLocation>
</comment>
<dbReference type="GO" id="GO:0016020">
    <property type="term" value="C:membrane"/>
    <property type="evidence" value="ECO:0007669"/>
    <property type="project" value="UniProtKB-SubCell"/>
</dbReference>
<keyword evidence="4 6" id="KW-1133">Transmembrane helix</keyword>
<feature type="transmembrane region" description="Helical" evidence="6">
    <location>
        <begin position="346"/>
        <end position="369"/>
    </location>
</feature>
<dbReference type="EMBL" id="WHWC01000005">
    <property type="protein sequence ID" value="KAG8382834.1"/>
    <property type="molecule type" value="Genomic_DNA"/>
</dbReference>
<dbReference type="CDD" id="cd13132">
    <property type="entry name" value="MATE_eukaryotic"/>
    <property type="match status" value="1"/>
</dbReference>
<name>A0AAV6XRA3_9LAMI</name>
<feature type="transmembrane region" description="Helical" evidence="6">
    <location>
        <begin position="228"/>
        <end position="245"/>
    </location>
</feature>
<dbReference type="GO" id="GO:0015297">
    <property type="term" value="F:antiporter activity"/>
    <property type="evidence" value="ECO:0007669"/>
    <property type="project" value="InterPro"/>
</dbReference>
<evidence type="ECO:0000256" key="5">
    <source>
        <dbReference type="ARBA" id="ARBA00023136"/>
    </source>
</evidence>
<feature type="transmembrane region" description="Helical" evidence="6">
    <location>
        <begin position="86"/>
        <end position="109"/>
    </location>
</feature>
<evidence type="ECO:0000256" key="3">
    <source>
        <dbReference type="ARBA" id="ARBA00022692"/>
    </source>
</evidence>
<feature type="transmembrane region" description="Helical" evidence="6">
    <location>
        <begin position="266"/>
        <end position="285"/>
    </location>
</feature>
<feature type="transmembrane region" description="Helical" evidence="6">
    <location>
        <begin position="170"/>
        <end position="188"/>
    </location>
</feature>
<dbReference type="PANTHER" id="PTHR11206">
    <property type="entry name" value="MULTIDRUG RESISTANCE PROTEIN"/>
    <property type="match status" value="1"/>
</dbReference>
<reference evidence="7" key="1">
    <citation type="submission" date="2019-10" db="EMBL/GenBank/DDBJ databases">
        <authorList>
            <person name="Zhang R."/>
            <person name="Pan Y."/>
            <person name="Wang J."/>
            <person name="Ma R."/>
            <person name="Yu S."/>
        </authorList>
    </citation>
    <scope>NUCLEOTIDE SEQUENCE</scope>
    <source>
        <strain evidence="7">LA-IB0</strain>
        <tissue evidence="7">Leaf</tissue>
    </source>
</reference>
<keyword evidence="5 6" id="KW-0472">Membrane</keyword>
<keyword evidence="8" id="KW-1185">Reference proteome</keyword>
<dbReference type="AlphaFoldDB" id="A0AAV6XRA3"/>
<dbReference type="GO" id="GO:0042910">
    <property type="term" value="F:xenobiotic transmembrane transporter activity"/>
    <property type="evidence" value="ECO:0007669"/>
    <property type="project" value="InterPro"/>
</dbReference>
<evidence type="ECO:0000256" key="2">
    <source>
        <dbReference type="ARBA" id="ARBA00010199"/>
    </source>
</evidence>